<name>A0A8J6IWF1_9FIRM</name>
<evidence type="ECO:0000313" key="9">
    <source>
        <dbReference type="EMBL" id="MBC5717574.1"/>
    </source>
</evidence>
<dbReference type="InterPro" id="IPR002549">
    <property type="entry name" value="AI-2E-like"/>
</dbReference>
<dbReference type="PANTHER" id="PTHR21716:SF53">
    <property type="entry name" value="PERMEASE PERM-RELATED"/>
    <property type="match status" value="1"/>
</dbReference>
<dbReference type="Proteomes" id="UP000602260">
    <property type="component" value="Unassembled WGS sequence"/>
</dbReference>
<comment type="similarity">
    <text evidence="2">Belongs to the autoinducer-2 exporter (AI-2E) (TC 2.A.86) family.</text>
</comment>
<proteinExistence type="inferred from homology"/>
<evidence type="ECO:0000256" key="5">
    <source>
        <dbReference type="ARBA" id="ARBA00022692"/>
    </source>
</evidence>
<feature type="transmembrane region" description="Helical" evidence="8">
    <location>
        <begin position="361"/>
        <end position="394"/>
    </location>
</feature>
<evidence type="ECO:0000256" key="7">
    <source>
        <dbReference type="ARBA" id="ARBA00023136"/>
    </source>
</evidence>
<sequence>MNKRHQYGPYVAVGVTAFAVIAAALLLFFTLFHLSALRAFFGTLAHILRPIFLGMIFAFLLLPIHRGIFRFLTAMTPEKRLKNKGDVQFLNVLAIIFSLLLAVFLLYLLLAMALPQIYLSIVGLVNAFPEYINSVQDWLQKFLADNPDIQNTVMSVYVSAADSLEEWLNADILPNLESVTTTVQWLRQSVLPNLTGVMSSVSALVVSLALLVKDLLIALIVTFYLLIRKDVFAAQSKKIIYSALPTHVGDLVVEETRSAYRIMSGFINGKLLDSLVIGIIALVCCNILSFPYPALLATIIGVTNVIPFFGPFIGAIPCALLVFLDSPIKCLYFAVFILVLQQFDGNILGPKILGDSTGLASFWVLFSILLFGGLFGFAGMVLGVPVFAMIYSILRRLVLYGLRRRGLPEDTECYIGPTGPMEKR</sequence>
<dbReference type="GO" id="GO:0055085">
    <property type="term" value="P:transmembrane transport"/>
    <property type="evidence" value="ECO:0007669"/>
    <property type="project" value="TreeGrafter"/>
</dbReference>
<keyword evidence="7 8" id="KW-0472">Membrane</keyword>
<feature type="transmembrane region" description="Helical" evidence="8">
    <location>
        <begin position="7"/>
        <end position="31"/>
    </location>
</feature>
<gene>
    <name evidence="9" type="ORF">H8S55_09610</name>
</gene>
<evidence type="ECO:0000256" key="3">
    <source>
        <dbReference type="ARBA" id="ARBA00022448"/>
    </source>
</evidence>
<keyword evidence="3" id="KW-0813">Transport</keyword>
<protein>
    <submittedName>
        <fullName evidence="9">AI-2E family transporter</fullName>
    </submittedName>
</protein>
<comment type="subcellular location">
    <subcellularLocation>
        <location evidence="1">Cell membrane</location>
        <topology evidence="1">Multi-pass membrane protein</topology>
    </subcellularLocation>
</comment>
<dbReference type="EMBL" id="JACOPN010000006">
    <property type="protein sequence ID" value="MBC5717574.1"/>
    <property type="molecule type" value="Genomic_DNA"/>
</dbReference>
<feature type="transmembrane region" description="Helical" evidence="8">
    <location>
        <begin position="201"/>
        <end position="227"/>
    </location>
</feature>
<evidence type="ECO:0000256" key="6">
    <source>
        <dbReference type="ARBA" id="ARBA00022989"/>
    </source>
</evidence>
<evidence type="ECO:0000256" key="8">
    <source>
        <dbReference type="SAM" id="Phobius"/>
    </source>
</evidence>
<accession>A0A8J6IWF1</accession>
<reference evidence="9" key="1">
    <citation type="submission" date="2020-08" db="EMBL/GenBank/DDBJ databases">
        <title>Genome public.</title>
        <authorList>
            <person name="Liu C."/>
            <person name="Sun Q."/>
        </authorList>
    </citation>
    <scope>NUCLEOTIDE SEQUENCE</scope>
    <source>
        <strain evidence="9">BX5</strain>
    </source>
</reference>
<dbReference type="AlphaFoldDB" id="A0A8J6IWF1"/>
<keyword evidence="4" id="KW-1003">Cell membrane</keyword>
<evidence type="ECO:0000256" key="1">
    <source>
        <dbReference type="ARBA" id="ARBA00004651"/>
    </source>
</evidence>
<feature type="transmembrane region" description="Helical" evidence="8">
    <location>
        <begin position="89"/>
        <end position="110"/>
    </location>
</feature>
<dbReference type="RefSeq" id="WP_186878793.1">
    <property type="nucleotide sequence ID" value="NZ_JACOPN010000006.1"/>
</dbReference>
<dbReference type="PANTHER" id="PTHR21716">
    <property type="entry name" value="TRANSMEMBRANE PROTEIN"/>
    <property type="match status" value="1"/>
</dbReference>
<feature type="transmembrane region" description="Helical" evidence="8">
    <location>
        <begin position="271"/>
        <end position="290"/>
    </location>
</feature>
<feature type="transmembrane region" description="Helical" evidence="8">
    <location>
        <begin position="51"/>
        <end position="69"/>
    </location>
</feature>
<dbReference type="GO" id="GO:0005886">
    <property type="term" value="C:plasma membrane"/>
    <property type="evidence" value="ECO:0007669"/>
    <property type="project" value="UniProtKB-SubCell"/>
</dbReference>
<keyword evidence="6 8" id="KW-1133">Transmembrane helix</keyword>
<organism evidence="9 10">
    <name type="scientific">Flintibacter faecis</name>
    <dbReference type="NCBI Taxonomy" id="2763047"/>
    <lineage>
        <taxon>Bacteria</taxon>
        <taxon>Bacillati</taxon>
        <taxon>Bacillota</taxon>
        <taxon>Clostridia</taxon>
        <taxon>Eubacteriales</taxon>
        <taxon>Flintibacter</taxon>
    </lineage>
</organism>
<evidence type="ECO:0000256" key="2">
    <source>
        <dbReference type="ARBA" id="ARBA00009773"/>
    </source>
</evidence>
<feature type="transmembrane region" description="Helical" evidence="8">
    <location>
        <begin position="296"/>
        <end position="323"/>
    </location>
</feature>
<evidence type="ECO:0000256" key="4">
    <source>
        <dbReference type="ARBA" id="ARBA00022475"/>
    </source>
</evidence>
<evidence type="ECO:0000313" key="10">
    <source>
        <dbReference type="Proteomes" id="UP000602260"/>
    </source>
</evidence>
<feature type="transmembrane region" description="Helical" evidence="8">
    <location>
        <begin position="330"/>
        <end position="349"/>
    </location>
</feature>
<dbReference type="Pfam" id="PF01594">
    <property type="entry name" value="AI-2E_transport"/>
    <property type="match status" value="1"/>
</dbReference>
<keyword evidence="5 8" id="KW-0812">Transmembrane</keyword>
<keyword evidence="10" id="KW-1185">Reference proteome</keyword>
<comment type="caution">
    <text evidence="9">The sequence shown here is derived from an EMBL/GenBank/DDBJ whole genome shotgun (WGS) entry which is preliminary data.</text>
</comment>